<proteinExistence type="predicted"/>
<comment type="caution">
    <text evidence="1">The sequence shown here is derived from an EMBL/GenBank/DDBJ whole genome shotgun (WGS) entry which is preliminary data.</text>
</comment>
<dbReference type="SUPFAM" id="SSF53335">
    <property type="entry name" value="S-adenosyl-L-methionine-dependent methyltransferases"/>
    <property type="match status" value="1"/>
</dbReference>
<sequence length="230" mass="25323">MDGPDAFEVRDVAVIGRTFEEYLAMFDLEARDLEGERVLDCPSGAGSFAAGAADRGVSAVGADRAYRRPPAELARRCRSDTAAVADQLPEKRELFDWEYYGSVEGRIELLERACETFLGDYRAASGGRYVAGALPDLPFADDAFSLALSAHLLFLYDDRFDRAFHAASLRELARVAREVRVYPLQGLDAEPSGLLDGLIEELRAEGYDAEIRPTPFEFQRGSTDQLVISG</sequence>
<accession>A0ABD5QJH7</accession>
<name>A0ABD5QJH7_9EURY</name>
<evidence type="ECO:0008006" key="3">
    <source>
        <dbReference type="Google" id="ProtNLM"/>
    </source>
</evidence>
<dbReference type="Gene3D" id="3.40.50.150">
    <property type="entry name" value="Vaccinia Virus protein VP39"/>
    <property type="match status" value="1"/>
</dbReference>
<keyword evidence="2" id="KW-1185">Reference proteome</keyword>
<dbReference type="InterPro" id="IPR029063">
    <property type="entry name" value="SAM-dependent_MTases_sf"/>
</dbReference>
<gene>
    <name evidence="1" type="ORF">ACFPFO_15635</name>
</gene>
<reference evidence="1 2" key="1">
    <citation type="journal article" date="2019" name="Int. J. Syst. Evol. Microbiol.">
        <title>The Global Catalogue of Microorganisms (GCM) 10K type strain sequencing project: providing services to taxonomists for standard genome sequencing and annotation.</title>
        <authorList>
            <consortium name="The Broad Institute Genomics Platform"/>
            <consortium name="The Broad Institute Genome Sequencing Center for Infectious Disease"/>
            <person name="Wu L."/>
            <person name="Ma J."/>
        </authorList>
    </citation>
    <scope>NUCLEOTIDE SEQUENCE [LARGE SCALE GENOMIC DNA]</scope>
    <source>
        <strain evidence="1 2">CGMCC 1.15824</strain>
    </source>
</reference>
<dbReference type="Proteomes" id="UP001595925">
    <property type="component" value="Unassembled WGS sequence"/>
</dbReference>
<dbReference type="RefSeq" id="WP_224829509.1">
    <property type="nucleotide sequence ID" value="NZ_JAIVEF010000022.1"/>
</dbReference>
<dbReference type="AlphaFoldDB" id="A0ABD5QJH7"/>
<protein>
    <recommendedName>
        <fullName evidence="3">SAM-dependent methyltransferase</fullName>
    </recommendedName>
</protein>
<evidence type="ECO:0000313" key="2">
    <source>
        <dbReference type="Proteomes" id="UP001595925"/>
    </source>
</evidence>
<dbReference type="EMBL" id="JBHSJG010000041">
    <property type="protein sequence ID" value="MFC4989169.1"/>
    <property type="molecule type" value="Genomic_DNA"/>
</dbReference>
<organism evidence="1 2">
    <name type="scientific">Saliphagus infecundisoli</name>
    <dbReference type="NCBI Taxonomy" id="1849069"/>
    <lineage>
        <taxon>Archaea</taxon>
        <taxon>Methanobacteriati</taxon>
        <taxon>Methanobacteriota</taxon>
        <taxon>Stenosarchaea group</taxon>
        <taxon>Halobacteria</taxon>
        <taxon>Halobacteriales</taxon>
        <taxon>Natrialbaceae</taxon>
        <taxon>Saliphagus</taxon>
    </lineage>
</organism>
<evidence type="ECO:0000313" key="1">
    <source>
        <dbReference type="EMBL" id="MFC4989169.1"/>
    </source>
</evidence>